<dbReference type="PANTHER" id="PTHR42812:SF16">
    <property type="entry name" value="HYDROLASE, PUTATIVE (AFU_ORTHOLOGUE AFUA_7G06110)-RELATED"/>
    <property type="match status" value="1"/>
</dbReference>
<gene>
    <name evidence="10" type="ORF">FE257_000205</name>
</gene>
<evidence type="ECO:0000256" key="8">
    <source>
        <dbReference type="SAM" id="SignalP"/>
    </source>
</evidence>
<feature type="signal peptide" evidence="8">
    <location>
        <begin position="1"/>
        <end position="19"/>
    </location>
</feature>
<keyword evidence="11" id="KW-1185">Reference proteome</keyword>
<dbReference type="Gene3D" id="2.60.120.200">
    <property type="match status" value="1"/>
</dbReference>
<evidence type="ECO:0000256" key="1">
    <source>
        <dbReference type="ARBA" id="ARBA00009865"/>
    </source>
</evidence>
<dbReference type="SUPFAM" id="SSF75005">
    <property type="entry name" value="Arabinanase/levansucrase/invertase"/>
    <property type="match status" value="1"/>
</dbReference>
<feature type="active site" description="Proton donor" evidence="5">
    <location>
        <position position="206"/>
    </location>
</feature>
<dbReference type="SUPFAM" id="SSF49899">
    <property type="entry name" value="Concanavalin A-like lectins/glucanases"/>
    <property type="match status" value="1"/>
</dbReference>
<dbReference type="Gene3D" id="2.115.10.20">
    <property type="entry name" value="Glycosyl hydrolase domain, family 43"/>
    <property type="match status" value="1"/>
</dbReference>
<dbReference type="CDD" id="cd18617">
    <property type="entry name" value="GH43_XynB-like"/>
    <property type="match status" value="1"/>
</dbReference>
<dbReference type="Pfam" id="PF17851">
    <property type="entry name" value="GH43_C2"/>
    <property type="match status" value="1"/>
</dbReference>
<protein>
    <recommendedName>
        <fullName evidence="9">Beta-xylosidase C-terminal Concanavalin A-like domain-containing protein</fullName>
    </recommendedName>
</protein>
<dbReference type="AlphaFoldDB" id="A0AAD4GZT7"/>
<dbReference type="InterPro" id="IPR023296">
    <property type="entry name" value="Glyco_hydro_beta-prop_sf"/>
</dbReference>
<proteinExistence type="inferred from homology"/>
<keyword evidence="3 7" id="KW-0378">Hydrolase</keyword>
<dbReference type="InterPro" id="IPR013320">
    <property type="entry name" value="ConA-like_dom_sf"/>
</dbReference>
<evidence type="ECO:0000313" key="10">
    <source>
        <dbReference type="EMBL" id="KAF9895301.1"/>
    </source>
</evidence>
<dbReference type="InterPro" id="IPR051795">
    <property type="entry name" value="Glycosyl_Hydrlase_43"/>
</dbReference>
<feature type="active site" description="Proton acceptor" evidence="5">
    <location>
        <position position="31"/>
    </location>
</feature>
<keyword evidence="4 7" id="KW-0326">Glycosidase</keyword>
<dbReference type="GO" id="GO:0004553">
    <property type="term" value="F:hydrolase activity, hydrolyzing O-glycosyl compounds"/>
    <property type="evidence" value="ECO:0007669"/>
    <property type="project" value="InterPro"/>
</dbReference>
<reference evidence="10" key="1">
    <citation type="journal article" date="2019" name="Beilstein J. Org. Chem.">
        <title>Nanangenines: drimane sesquiterpenoids as the dominant metabolite cohort of a novel Australian fungus, Aspergillus nanangensis.</title>
        <authorList>
            <person name="Lacey H.J."/>
            <person name="Gilchrist C.L.M."/>
            <person name="Crombie A."/>
            <person name="Kalaitzis J.A."/>
            <person name="Vuong D."/>
            <person name="Rutledge P.J."/>
            <person name="Turner P."/>
            <person name="Pitt J.I."/>
            <person name="Lacey E."/>
            <person name="Chooi Y.H."/>
            <person name="Piggott A.M."/>
        </authorList>
    </citation>
    <scope>NUCLEOTIDE SEQUENCE</scope>
    <source>
        <strain evidence="10">MST-FP2251</strain>
    </source>
</reference>
<dbReference type="Pfam" id="PF04616">
    <property type="entry name" value="Glyco_hydro_43"/>
    <property type="match status" value="1"/>
</dbReference>
<evidence type="ECO:0000256" key="2">
    <source>
        <dbReference type="ARBA" id="ARBA00022729"/>
    </source>
</evidence>
<dbReference type="EMBL" id="VCAU01000001">
    <property type="protein sequence ID" value="KAF9895301.1"/>
    <property type="molecule type" value="Genomic_DNA"/>
</dbReference>
<evidence type="ECO:0000256" key="5">
    <source>
        <dbReference type="PIRSR" id="PIRSR606710-1"/>
    </source>
</evidence>
<feature type="domain" description="Beta-xylosidase C-terminal Concanavalin A-like" evidence="9">
    <location>
        <begin position="340"/>
        <end position="540"/>
    </location>
</feature>
<evidence type="ECO:0000259" key="9">
    <source>
        <dbReference type="Pfam" id="PF17851"/>
    </source>
</evidence>
<feature type="site" description="Important for catalytic activity, responsible for pKa modulation of the active site Glu and correct orientation of both the proton donor and substrate" evidence="6">
    <location>
        <position position="144"/>
    </location>
</feature>
<dbReference type="InterPro" id="IPR041542">
    <property type="entry name" value="GH43_C2"/>
</dbReference>
<organism evidence="10 11">
    <name type="scientific">Aspergillus nanangensis</name>
    <dbReference type="NCBI Taxonomy" id="2582783"/>
    <lineage>
        <taxon>Eukaryota</taxon>
        <taxon>Fungi</taxon>
        <taxon>Dikarya</taxon>
        <taxon>Ascomycota</taxon>
        <taxon>Pezizomycotina</taxon>
        <taxon>Eurotiomycetes</taxon>
        <taxon>Eurotiomycetidae</taxon>
        <taxon>Eurotiales</taxon>
        <taxon>Aspergillaceae</taxon>
        <taxon>Aspergillus</taxon>
        <taxon>Aspergillus subgen. Circumdati</taxon>
    </lineage>
</organism>
<dbReference type="PANTHER" id="PTHR42812">
    <property type="entry name" value="BETA-XYLOSIDASE"/>
    <property type="match status" value="1"/>
</dbReference>
<keyword evidence="2 8" id="KW-0732">Signal</keyword>
<evidence type="ECO:0000313" key="11">
    <source>
        <dbReference type="Proteomes" id="UP001194746"/>
    </source>
</evidence>
<comment type="similarity">
    <text evidence="1 7">Belongs to the glycosyl hydrolase 43 family.</text>
</comment>
<evidence type="ECO:0000256" key="6">
    <source>
        <dbReference type="PIRSR" id="PIRSR606710-2"/>
    </source>
</evidence>
<accession>A0AAD4GZT7</accession>
<dbReference type="Proteomes" id="UP001194746">
    <property type="component" value="Unassembled WGS sequence"/>
</dbReference>
<reference evidence="10" key="2">
    <citation type="submission" date="2020-02" db="EMBL/GenBank/DDBJ databases">
        <authorList>
            <person name="Gilchrist C.L.M."/>
            <person name="Chooi Y.-H."/>
        </authorList>
    </citation>
    <scope>NUCLEOTIDE SEQUENCE</scope>
    <source>
        <strain evidence="10">MST-FP2251</strain>
    </source>
</reference>
<evidence type="ECO:0000256" key="4">
    <source>
        <dbReference type="ARBA" id="ARBA00023295"/>
    </source>
</evidence>
<name>A0AAD4GZT7_ASPNN</name>
<comment type="caution">
    <text evidence="10">The sequence shown here is derived from an EMBL/GenBank/DDBJ whole genome shotgun (WGS) entry which is preliminary data.</text>
</comment>
<feature type="chain" id="PRO_5042066049" description="Beta-xylosidase C-terminal Concanavalin A-like domain-containing protein" evidence="8">
    <location>
        <begin position="20"/>
        <end position="569"/>
    </location>
</feature>
<dbReference type="InterPro" id="IPR006710">
    <property type="entry name" value="Glyco_hydro_43"/>
</dbReference>
<evidence type="ECO:0000256" key="3">
    <source>
        <dbReference type="ARBA" id="ARBA00022801"/>
    </source>
</evidence>
<evidence type="ECO:0000256" key="7">
    <source>
        <dbReference type="RuleBase" id="RU361187"/>
    </source>
</evidence>
<dbReference type="PROSITE" id="PS51257">
    <property type="entry name" value="PROKAR_LIPOPROTEIN"/>
    <property type="match status" value="1"/>
</dbReference>
<dbReference type="GO" id="GO:0005975">
    <property type="term" value="P:carbohydrate metabolic process"/>
    <property type="evidence" value="ECO:0007669"/>
    <property type="project" value="InterPro"/>
</dbReference>
<sequence length="569" mass="62599">MRPLSIAAGCALLASCAAALKNPLLPGWNPDPHVLRVDDTYYLAVSSFLTYPGLPIYQSKDLSNWELVSHALDQPDVVPIYGVGTDKGVWAPSLTHINGVFYMTSMAMWGSDPSYRTWPRIFWRSSLDLHTWSDVVWAEPYGIDPHLYRDPVSGKDYLTLMGVQNGYESWFGISQCEVNLDSGKCKGPYRNIWNGTLPMDAKARPEGPKLFRKDGYYYLLVAEGGTGVTHRATIARSKSPEGPWEGAPTNPLIFNGADTNLTIGATGHATFATTPEGRWFATILGRRNVNGWSLGRETFFVPVEWSEDGWPTMNEGEFLLPSQTFDYGPDQVRPPALFEDRFEGPDLGISWYQLRSPYTANYRVGDRGCAGQMTACGNMTDGTGVVLRPNVYTLSDRDSPAAILRKQVSLNMTFSATLLPSHKTLGPSQSVGVSVYSSGEAHIDFGLRGCRNSTGLCVFIDKTVDSPGPGTAPNSTEETLAITSIPADFTLHVRALYDKYALGYSAGSTDAVHWILDFPSDLVPTNFDGIMFALFASGNGLPWPFDGPEVGFSRVKEVYYAEHWTDYQS</sequence>